<evidence type="ECO:0000256" key="1">
    <source>
        <dbReference type="SAM" id="Phobius"/>
    </source>
</evidence>
<evidence type="ECO:0000313" key="3">
    <source>
        <dbReference type="Proteomes" id="UP000183317"/>
    </source>
</evidence>
<sequence>MERRSNLVSDLKIQKTPTELKIFEFVSSSRVEPWGTKKPILWIGIFVEMLVFTLQFKTHKFPFKA</sequence>
<organism evidence="2 3">
    <name type="scientific">Candidatus Daviesbacteria bacterium RIFCSPLOWO2_02_FULL_36_8</name>
    <dbReference type="NCBI Taxonomy" id="1797793"/>
    <lineage>
        <taxon>Bacteria</taxon>
        <taxon>Candidatus Daviesiibacteriota</taxon>
    </lineage>
</organism>
<proteinExistence type="predicted"/>
<dbReference type="EMBL" id="MFDU01000025">
    <property type="protein sequence ID" value="OGE64266.1"/>
    <property type="molecule type" value="Genomic_DNA"/>
</dbReference>
<gene>
    <name evidence="2" type="ORF">A3J13_01180</name>
</gene>
<accession>A0A1F5MFX3</accession>
<evidence type="ECO:0000313" key="2">
    <source>
        <dbReference type="EMBL" id="OGE64266.1"/>
    </source>
</evidence>
<keyword evidence="1" id="KW-0812">Transmembrane</keyword>
<keyword evidence="1" id="KW-1133">Transmembrane helix</keyword>
<name>A0A1F5MFX3_9BACT</name>
<protein>
    <submittedName>
        <fullName evidence="2">Uncharacterized protein</fullName>
    </submittedName>
</protein>
<reference evidence="2 3" key="1">
    <citation type="journal article" date="2016" name="Nat. Commun.">
        <title>Thousands of microbial genomes shed light on interconnected biogeochemical processes in an aquifer system.</title>
        <authorList>
            <person name="Anantharaman K."/>
            <person name="Brown C.T."/>
            <person name="Hug L.A."/>
            <person name="Sharon I."/>
            <person name="Castelle C.J."/>
            <person name="Probst A.J."/>
            <person name="Thomas B.C."/>
            <person name="Singh A."/>
            <person name="Wilkins M.J."/>
            <person name="Karaoz U."/>
            <person name="Brodie E.L."/>
            <person name="Williams K.H."/>
            <person name="Hubbard S.S."/>
            <person name="Banfield J.F."/>
        </authorList>
    </citation>
    <scope>NUCLEOTIDE SEQUENCE [LARGE SCALE GENOMIC DNA]</scope>
</reference>
<keyword evidence="1" id="KW-0472">Membrane</keyword>
<comment type="caution">
    <text evidence="2">The sequence shown here is derived from an EMBL/GenBank/DDBJ whole genome shotgun (WGS) entry which is preliminary data.</text>
</comment>
<dbReference type="Proteomes" id="UP000183317">
    <property type="component" value="Unassembled WGS sequence"/>
</dbReference>
<dbReference type="AlphaFoldDB" id="A0A1F5MFX3"/>
<feature type="transmembrane region" description="Helical" evidence="1">
    <location>
        <begin position="39"/>
        <end position="56"/>
    </location>
</feature>